<organism evidence="1 2">
    <name type="scientific">Neocucurbitaria cava</name>
    <dbReference type="NCBI Taxonomy" id="798079"/>
    <lineage>
        <taxon>Eukaryota</taxon>
        <taxon>Fungi</taxon>
        <taxon>Dikarya</taxon>
        <taxon>Ascomycota</taxon>
        <taxon>Pezizomycotina</taxon>
        <taxon>Dothideomycetes</taxon>
        <taxon>Pleosporomycetidae</taxon>
        <taxon>Pleosporales</taxon>
        <taxon>Pleosporineae</taxon>
        <taxon>Cucurbitariaceae</taxon>
        <taxon>Neocucurbitaria</taxon>
    </lineage>
</organism>
<dbReference type="Proteomes" id="UP001140560">
    <property type="component" value="Unassembled WGS sequence"/>
</dbReference>
<gene>
    <name evidence="1" type="ORF">N0V83_005270</name>
</gene>
<accession>A0A9W8Y9C2</accession>
<proteinExistence type="predicted"/>
<keyword evidence="2" id="KW-1185">Reference proteome</keyword>
<evidence type="ECO:0000313" key="2">
    <source>
        <dbReference type="Proteomes" id="UP001140560"/>
    </source>
</evidence>
<dbReference type="OrthoDB" id="62952at2759"/>
<dbReference type="AlphaFoldDB" id="A0A9W8Y9C2"/>
<dbReference type="PANTHER" id="PTHR42085">
    <property type="entry name" value="F-BOX DOMAIN-CONTAINING PROTEIN"/>
    <property type="match status" value="1"/>
</dbReference>
<dbReference type="EMBL" id="JAPEUY010000008">
    <property type="protein sequence ID" value="KAJ4370749.1"/>
    <property type="molecule type" value="Genomic_DNA"/>
</dbReference>
<comment type="caution">
    <text evidence="1">The sequence shown here is derived from an EMBL/GenBank/DDBJ whole genome shotgun (WGS) entry which is preliminary data.</text>
</comment>
<name>A0A9W8Y9C2_9PLEO</name>
<evidence type="ECO:0000313" key="1">
    <source>
        <dbReference type="EMBL" id="KAJ4370749.1"/>
    </source>
</evidence>
<sequence>MNRDQEKNTPSPFLALPGEIRNQIYFYAVYPDLPSLTIVNCSENEHFGGTLLHLPLFRTCRQIRVETLSYICSTKNIKILGIDTANAFFELIGATIGNLKSMTLVQPAREITPLYREQEDRFFAYMKEATALRKFQLAEVGKMTSRKEGGGHWEFARALVKRVEGLGRAGR</sequence>
<protein>
    <submittedName>
        <fullName evidence="1">Uncharacterized protein</fullName>
    </submittedName>
</protein>
<reference evidence="1" key="1">
    <citation type="submission" date="2022-10" db="EMBL/GenBank/DDBJ databases">
        <title>Tapping the CABI collections for fungal endophytes: first genome assemblies for Collariella, Neodidymelliopsis, Ascochyta clinopodiicola, Didymella pomorum, Didymosphaeria variabile, Neocosmospora piperis and Neocucurbitaria cava.</title>
        <authorList>
            <person name="Hill R."/>
        </authorList>
    </citation>
    <scope>NUCLEOTIDE SEQUENCE</scope>
    <source>
        <strain evidence="1">IMI 356814</strain>
    </source>
</reference>
<dbReference type="InterPro" id="IPR038883">
    <property type="entry name" value="AN11006-like"/>
</dbReference>
<dbReference type="PANTHER" id="PTHR42085:SF1">
    <property type="entry name" value="F-BOX DOMAIN-CONTAINING PROTEIN"/>
    <property type="match status" value="1"/>
</dbReference>